<evidence type="ECO:0000313" key="3">
    <source>
        <dbReference type="EMBL" id="CAH0515155.1"/>
    </source>
</evidence>
<dbReference type="Pfam" id="PF04051">
    <property type="entry name" value="TRAPP"/>
    <property type="match status" value="1"/>
</dbReference>
<protein>
    <recommendedName>
        <fullName evidence="6">Trafficking protein particle complex subunit 6B</fullName>
    </recommendedName>
</protein>
<keyword evidence="4" id="KW-1185">Reference proteome</keyword>
<reference evidence="2 4" key="1">
    <citation type="submission" date="2021-11" db="EMBL/GenBank/DDBJ databases">
        <authorList>
            <person name="Islam A."/>
            <person name="Islam S."/>
            <person name="Flora M.S."/>
            <person name="Rahman M."/>
            <person name="Ziaur R.M."/>
            <person name="Epstein J.H."/>
            <person name="Hassan M."/>
            <person name="Klassen M."/>
            <person name="Woodard K."/>
            <person name="Webb A."/>
            <person name="Webby R.J."/>
            <person name="El Zowalaty M.E."/>
        </authorList>
    </citation>
    <scope>NUCLEOTIDE SEQUENCE</scope>
    <source>
        <strain evidence="3">Pbs1</strain>
        <strain evidence="2">Pbs3</strain>
    </source>
</reference>
<name>A0AAU9KMR4_9STRA</name>
<dbReference type="InterPro" id="IPR024096">
    <property type="entry name" value="NO_sig/Golgi_transp_ligand-bd"/>
</dbReference>
<proteinExistence type="inferred from homology"/>
<dbReference type="PANTHER" id="PTHR12817">
    <property type="entry name" value="TRAFFICKING PROTEIN PARTICLE COMPLEX SUBUNIT 6B"/>
    <property type="match status" value="1"/>
</dbReference>
<comment type="similarity">
    <text evidence="1">Belongs to the TRAPP small subunits family. BET3 subfamily.</text>
</comment>
<dbReference type="EMBL" id="CAKLCB010000104">
    <property type="protein sequence ID" value="CAH0515155.1"/>
    <property type="molecule type" value="Genomic_DNA"/>
</dbReference>
<dbReference type="AlphaFoldDB" id="A0AAU9KMR4"/>
<dbReference type="SUPFAM" id="SSF111126">
    <property type="entry name" value="Ligand-binding domain in the NO signalling and Golgi transport"/>
    <property type="match status" value="1"/>
</dbReference>
<evidence type="ECO:0008006" key="6">
    <source>
        <dbReference type="Google" id="ProtNLM"/>
    </source>
</evidence>
<dbReference type="PANTHER" id="PTHR12817:SF0">
    <property type="entry name" value="GEO08327P1"/>
    <property type="match status" value="1"/>
</dbReference>
<dbReference type="GO" id="GO:0030008">
    <property type="term" value="C:TRAPP complex"/>
    <property type="evidence" value="ECO:0007669"/>
    <property type="project" value="TreeGrafter"/>
</dbReference>
<dbReference type="GO" id="GO:0005802">
    <property type="term" value="C:trans-Golgi network"/>
    <property type="evidence" value="ECO:0007669"/>
    <property type="project" value="TreeGrafter"/>
</dbReference>
<evidence type="ECO:0000313" key="4">
    <source>
        <dbReference type="Proteomes" id="UP001158986"/>
    </source>
</evidence>
<dbReference type="InterPro" id="IPR037992">
    <property type="entry name" value="TRAPPC6/Trs33"/>
</dbReference>
<evidence type="ECO:0000313" key="2">
    <source>
        <dbReference type="EMBL" id="CAH0473654.1"/>
    </source>
</evidence>
<evidence type="ECO:0000256" key="1">
    <source>
        <dbReference type="ARBA" id="ARBA00006218"/>
    </source>
</evidence>
<dbReference type="Gene3D" id="3.30.1380.20">
    <property type="entry name" value="Trafficking protein particle complex subunit 3"/>
    <property type="match status" value="1"/>
</dbReference>
<dbReference type="Proteomes" id="UP001158986">
    <property type="component" value="Unassembled WGS sequence"/>
</dbReference>
<accession>A0AAU9KMR4</accession>
<sequence>MKEVADGCFQQLYGEIVRSMLERYPWQMKDGGEDIIPTPEEAAVHREAVIVKLEAMGYDVGYRLAEKEARDISRMLEPLDVIKFVCKDFWIAIFKKQIDKLQTNHRGVFVVQDFSFRWLAGISAATEKETREMALLFLVFPCGLIRGALANLGLTAIVNGDIPDVRVLPGCLFNIKIKQG</sequence>
<dbReference type="CDD" id="cd14944">
    <property type="entry name" value="TRAPPC6A_Trs33"/>
    <property type="match status" value="1"/>
</dbReference>
<dbReference type="GO" id="GO:0005801">
    <property type="term" value="C:cis-Golgi network"/>
    <property type="evidence" value="ECO:0007669"/>
    <property type="project" value="TreeGrafter"/>
</dbReference>
<dbReference type="EMBL" id="CAKKTJ010000086">
    <property type="protein sequence ID" value="CAH0473654.1"/>
    <property type="molecule type" value="Genomic_DNA"/>
</dbReference>
<dbReference type="GO" id="GO:0006888">
    <property type="term" value="P:endoplasmic reticulum to Golgi vesicle-mediated transport"/>
    <property type="evidence" value="ECO:0007669"/>
    <property type="project" value="TreeGrafter"/>
</dbReference>
<organism evidence="2 5">
    <name type="scientific">Peronospora belbahrii</name>
    <dbReference type="NCBI Taxonomy" id="622444"/>
    <lineage>
        <taxon>Eukaryota</taxon>
        <taxon>Sar</taxon>
        <taxon>Stramenopiles</taxon>
        <taxon>Oomycota</taxon>
        <taxon>Peronosporomycetes</taxon>
        <taxon>Peronosporales</taxon>
        <taxon>Peronosporaceae</taxon>
        <taxon>Peronospora</taxon>
    </lineage>
</organism>
<comment type="caution">
    <text evidence="2">The sequence shown here is derived from an EMBL/GenBank/DDBJ whole genome shotgun (WGS) entry which is preliminary data.</text>
</comment>
<dbReference type="Proteomes" id="UP001160483">
    <property type="component" value="Unassembled WGS sequence"/>
</dbReference>
<gene>
    <name evidence="3" type="ORF">PBS001_LOCUS1874</name>
    <name evidence="2" type="ORF">PBS003_LOCUS537</name>
</gene>
<evidence type="ECO:0000313" key="5">
    <source>
        <dbReference type="Proteomes" id="UP001160483"/>
    </source>
</evidence>
<dbReference type="InterPro" id="IPR007194">
    <property type="entry name" value="TRAPP_component"/>
</dbReference>